<dbReference type="AlphaFoldDB" id="A0A1G4TRA6"/>
<name>A0A1G4TRA6_9HYPH</name>
<gene>
    <name evidence="1" type="ORF">SAMN02927900_05511</name>
</gene>
<sequence length="89" mass="9606">MSHENPEGPAIAILVTTRPCLQFEWTLVHKFDQPLGRPVTESKFRGAFGLADLGCINVGNTDFRASDPQRVPIDNAGGSMAAGAFSKLY</sequence>
<evidence type="ECO:0000313" key="1">
    <source>
        <dbReference type="EMBL" id="SCW83884.1"/>
    </source>
</evidence>
<protein>
    <submittedName>
        <fullName evidence="1">Uncharacterized protein</fullName>
    </submittedName>
</protein>
<organism evidence="1 2">
    <name type="scientific">Rhizobium mongolense subsp. loessense</name>
    <dbReference type="NCBI Taxonomy" id="158890"/>
    <lineage>
        <taxon>Bacteria</taxon>
        <taxon>Pseudomonadati</taxon>
        <taxon>Pseudomonadota</taxon>
        <taxon>Alphaproteobacteria</taxon>
        <taxon>Hyphomicrobiales</taxon>
        <taxon>Rhizobiaceae</taxon>
        <taxon>Rhizobium/Agrobacterium group</taxon>
        <taxon>Rhizobium</taxon>
    </lineage>
</organism>
<dbReference type="EMBL" id="FMTM01000012">
    <property type="protein sequence ID" value="SCW83884.1"/>
    <property type="molecule type" value="Genomic_DNA"/>
</dbReference>
<reference evidence="1 2" key="1">
    <citation type="submission" date="2016-10" db="EMBL/GenBank/DDBJ databases">
        <authorList>
            <person name="de Groot N.N."/>
        </authorList>
    </citation>
    <scope>NUCLEOTIDE SEQUENCE [LARGE SCALE GENOMIC DNA]</scope>
    <source>
        <strain evidence="1 2">CGMCC 1.3401</strain>
    </source>
</reference>
<evidence type="ECO:0000313" key="2">
    <source>
        <dbReference type="Proteomes" id="UP000199542"/>
    </source>
</evidence>
<accession>A0A1G4TRA6</accession>
<dbReference type="Proteomes" id="UP000199542">
    <property type="component" value="Unassembled WGS sequence"/>
</dbReference>
<proteinExistence type="predicted"/>